<organism evidence="3 4">
    <name type="scientific">Microbacterium aurantiacum</name>
    <dbReference type="NCBI Taxonomy" id="162393"/>
    <lineage>
        <taxon>Bacteria</taxon>
        <taxon>Bacillati</taxon>
        <taxon>Actinomycetota</taxon>
        <taxon>Actinomycetes</taxon>
        <taxon>Micrococcales</taxon>
        <taxon>Microbacteriaceae</taxon>
        <taxon>Microbacterium</taxon>
    </lineage>
</organism>
<proteinExistence type="predicted"/>
<evidence type="ECO:0000313" key="3">
    <source>
        <dbReference type="EMBL" id="KOS11664.1"/>
    </source>
</evidence>
<feature type="transmembrane region" description="Helical" evidence="1">
    <location>
        <begin position="197"/>
        <end position="216"/>
    </location>
</feature>
<gene>
    <name evidence="3" type="ORF">XI38_03715</name>
</gene>
<feature type="transmembrane region" description="Helical" evidence="1">
    <location>
        <begin position="256"/>
        <end position="282"/>
    </location>
</feature>
<feature type="transmembrane region" description="Helical" evidence="1">
    <location>
        <begin position="140"/>
        <end position="162"/>
    </location>
</feature>
<feature type="transmembrane region" description="Helical" evidence="1">
    <location>
        <begin position="303"/>
        <end position="326"/>
    </location>
</feature>
<keyword evidence="4" id="KW-1185">Reference proteome</keyword>
<feature type="transmembrane region" description="Helical" evidence="1">
    <location>
        <begin position="332"/>
        <end position="347"/>
    </location>
</feature>
<dbReference type="Proteomes" id="UP000037737">
    <property type="component" value="Unassembled WGS sequence"/>
</dbReference>
<name>A0A0M8MPG7_9MICO</name>
<accession>A0A0M8MPG7</accession>
<dbReference type="EMBL" id="LAVO01000003">
    <property type="protein sequence ID" value="KOS11664.1"/>
    <property type="molecule type" value="Genomic_DNA"/>
</dbReference>
<comment type="caution">
    <text evidence="3">The sequence shown here is derived from an EMBL/GenBank/DDBJ whole genome shotgun (WGS) entry which is preliminary data.</text>
</comment>
<keyword evidence="1" id="KW-0812">Transmembrane</keyword>
<reference evidence="3" key="1">
    <citation type="submission" date="2015-04" db="EMBL/GenBank/DDBJ databases">
        <title>Complete genome sequence of Microbacterium chocolatum SIT 101, a bacterium enantioselectively hydrolyzing mesomeric diesters.</title>
        <authorList>
            <person name="Li X."/>
            <person name="Xu Y."/>
        </authorList>
    </citation>
    <scope>NUCLEOTIDE SEQUENCE [LARGE SCALE GENOMIC DNA]</scope>
    <source>
        <strain evidence="3">SIT 101</strain>
    </source>
</reference>
<feature type="transmembrane region" description="Helical" evidence="1">
    <location>
        <begin position="228"/>
        <end position="250"/>
    </location>
</feature>
<dbReference type="InterPro" id="IPR044049">
    <property type="entry name" value="EccD_transm"/>
</dbReference>
<feature type="transmembrane region" description="Helical" evidence="1">
    <location>
        <begin position="113"/>
        <end position="134"/>
    </location>
</feature>
<protein>
    <recommendedName>
        <fullName evidence="2">EccD-like transmembrane domain-containing protein</fullName>
    </recommendedName>
</protein>
<feature type="transmembrane region" description="Helical" evidence="1">
    <location>
        <begin position="169"/>
        <end position="191"/>
    </location>
</feature>
<keyword evidence="1" id="KW-1133">Transmembrane helix</keyword>
<feature type="transmembrane region" description="Helical" evidence="1">
    <location>
        <begin position="383"/>
        <end position="403"/>
    </location>
</feature>
<evidence type="ECO:0000259" key="2">
    <source>
        <dbReference type="Pfam" id="PF19053"/>
    </source>
</evidence>
<dbReference type="Pfam" id="PF19053">
    <property type="entry name" value="EccD"/>
    <property type="match status" value="1"/>
</dbReference>
<feature type="transmembrane region" description="Helical" evidence="1">
    <location>
        <begin position="359"/>
        <end position="377"/>
    </location>
</feature>
<keyword evidence="1" id="KW-0472">Membrane</keyword>
<feature type="domain" description="EccD-like transmembrane" evidence="2">
    <location>
        <begin position="112"/>
        <end position="442"/>
    </location>
</feature>
<dbReference type="PATRIC" id="fig|84292.3.peg.772"/>
<evidence type="ECO:0000256" key="1">
    <source>
        <dbReference type="SAM" id="Phobius"/>
    </source>
</evidence>
<dbReference type="Gene3D" id="3.10.20.90">
    <property type="entry name" value="Phosphatidylinositol 3-kinase Catalytic Subunit, Chain A, domain 1"/>
    <property type="match status" value="1"/>
</dbReference>
<evidence type="ECO:0000313" key="4">
    <source>
        <dbReference type="Proteomes" id="UP000037737"/>
    </source>
</evidence>
<dbReference type="AlphaFoldDB" id="A0A0M8MPG7"/>
<feature type="transmembrane region" description="Helical" evidence="1">
    <location>
        <begin position="415"/>
        <end position="438"/>
    </location>
</feature>
<sequence>MSIYTRLTVAGATRRSEVVVASREPLGAAVPRLLDLLGETSGTVSRPLTLVTPDGEQLDIGLSPEQLDLVDGTLVRLVRLDAAPPPPVVIDVTDAAADAHDARPDRWDDRARMIAGGTGIALAFAAAGLLAPFAESGVAVATLLAAVVVLLGTAVGLGLLGLRRVSACVGAAAAGLVLPLAIASSSAALAAGADPGAALLLAASVAVAAGGTAVLLGRGVALRAPGAAAGGAWGAVLASILLGMLMAGVAPAPAAAIAGTLAAFATGPLPWIALSAAGLTDLDRRVARGERLDRPRAFASIDDAYAALTWSVVGVAALLAITGTALVLADELWSGLLALAFALIAALRSRAFPLRMQGWALWAAVAAIALTALLTQLAGERSWLGVAAAAATATLVAVATLVAPREHTRARLRGFGNALETLAVVSLLPLLVGALGIYPELLGMFGGGS</sequence>